<gene>
    <name evidence="2" type="ORF">AArcMg_1616</name>
</gene>
<reference evidence="3" key="1">
    <citation type="submission" date="2018-02" db="EMBL/GenBank/DDBJ databases">
        <title>Phenotypic and genomic properties of facultatively anaerobic sulfur-reducing natronoarchaea from hypersaline soda lakes.</title>
        <authorList>
            <person name="Sorokin D.Y."/>
            <person name="Kublanov I.V."/>
            <person name="Roman P."/>
            <person name="Sinninghe Damste J.S."/>
            <person name="Golyshin P.N."/>
            <person name="Rojo D."/>
            <person name="Ciordia S."/>
            <person name="Mena M.D.C."/>
            <person name="Ferrer M."/>
            <person name="Messina E."/>
            <person name="Smedile F."/>
            <person name="La Spada G."/>
            <person name="La Cono V."/>
            <person name="Yakimov M.M."/>
        </authorList>
    </citation>
    <scope>NUCLEOTIDE SEQUENCE [LARGE SCALE GENOMIC DNA]</scope>
    <source>
        <strain evidence="3">AArc-Mg</strain>
    </source>
</reference>
<feature type="compositionally biased region" description="Acidic residues" evidence="1">
    <location>
        <begin position="59"/>
        <end position="112"/>
    </location>
</feature>
<evidence type="ECO:0000313" key="3">
    <source>
        <dbReference type="Proteomes" id="UP000258613"/>
    </source>
</evidence>
<feature type="region of interest" description="Disordered" evidence="1">
    <location>
        <begin position="1"/>
        <end position="124"/>
    </location>
</feature>
<dbReference type="Proteomes" id="UP000258613">
    <property type="component" value="Chromosome"/>
</dbReference>
<dbReference type="RefSeq" id="WP_228443508.1">
    <property type="nucleotide sequence ID" value="NZ_CP027033.1"/>
</dbReference>
<organism evidence="2 3">
    <name type="scientific">Natrarchaeobaculum sulfurireducens</name>
    <dbReference type="NCBI Taxonomy" id="2044521"/>
    <lineage>
        <taxon>Archaea</taxon>
        <taxon>Methanobacteriati</taxon>
        <taxon>Methanobacteriota</taxon>
        <taxon>Stenosarchaea group</taxon>
        <taxon>Halobacteria</taxon>
        <taxon>Halobacteriales</taxon>
        <taxon>Natrialbaceae</taxon>
        <taxon>Natrarchaeobaculum</taxon>
    </lineage>
</organism>
<dbReference type="EMBL" id="CP027033">
    <property type="protein sequence ID" value="AXR81628.1"/>
    <property type="molecule type" value="Genomic_DNA"/>
</dbReference>
<evidence type="ECO:0000313" key="2">
    <source>
        <dbReference type="EMBL" id="AXR81628.1"/>
    </source>
</evidence>
<evidence type="ECO:0000256" key="1">
    <source>
        <dbReference type="SAM" id="MobiDB-lite"/>
    </source>
</evidence>
<keyword evidence="3" id="KW-1185">Reference proteome</keyword>
<name>A0A346PQ33_9EURY</name>
<sequence length="313" mass="32757">MRDPVRSGACPDSGSVDESSRPSDEWGPPSGRVMTDGGQAQLEEADEETAKSDEKSTDDASESESAADDEAESAEETTGDDTETDGEAESMAEDATEATDTESVDEEAPDAEAESHVEDAAEVYQSDGTSGVAHLDLDGLFLDLLGLEVNLNEVTLDVSARPGENNLLGNLLSAVSGLLDGPSAVVDSVTSLLSKPAELFSGLLERPRAFLSDLLSKPKAVLSSLFGFDAELTEDAEAGPEGDKADADAEEGPGRISRAFSWLKEKLAGLVPGFPLEVLVATIVREVIQAVIDQLEPGEEQESEQAEAAQAEA</sequence>
<dbReference type="KEGG" id="nag:AArcMg_1616"/>
<proteinExistence type="predicted"/>
<feature type="compositionally biased region" description="Basic and acidic residues" evidence="1">
    <location>
        <begin position="48"/>
        <end position="58"/>
    </location>
</feature>
<protein>
    <submittedName>
        <fullName evidence="2">Uncharacterized protein</fullName>
    </submittedName>
</protein>
<accession>A0A346PQ33</accession>
<dbReference type="AlphaFoldDB" id="A0A346PQ33"/>
<dbReference type="GeneID" id="37642099"/>